<dbReference type="InterPro" id="IPR000209">
    <property type="entry name" value="Peptidase_S8/S53_dom"/>
</dbReference>
<evidence type="ECO:0000313" key="11">
    <source>
        <dbReference type="EMBL" id="MBB6089446.1"/>
    </source>
</evidence>
<evidence type="ECO:0000256" key="8">
    <source>
        <dbReference type="SAM" id="MobiDB-lite"/>
    </source>
</evidence>
<dbReference type="OMA" id="WSADQGA"/>
<keyword evidence="6 7" id="KW-0720">Serine protease</keyword>
<gene>
    <name evidence="11" type="ORF">HNR49_000802</name>
</gene>
<dbReference type="PROSITE" id="PS00137">
    <property type="entry name" value="SUBTILASE_HIS"/>
    <property type="match status" value="1"/>
</dbReference>
<dbReference type="GO" id="GO:0004252">
    <property type="term" value="F:serine-type endopeptidase activity"/>
    <property type="evidence" value="ECO:0007669"/>
    <property type="project" value="UniProtKB-UniRule"/>
</dbReference>
<dbReference type="InterPro" id="IPR023828">
    <property type="entry name" value="Peptidase_S8_Ser-AS"/>
</dbReference>
<evidence type="ECO:0000256" key="2">
    <source>
        <dbReference type="ARBA" id="ARBA00011073"/>
    </source>
</evidence>
<dbReference type="PANTHER" id="PTHR43806">
    <property type="entry name" value="PEPTIDASE S8"/>
    <property type="match status" value="1"/>
</dbReference>
<keyword evidence="5 7" id="KW-0378">Hydrolase</keyword>
<dbReference type="PROSITE" id="PS51892">
    <property type="entry name" value="SUBTILASE"/>
    <property type="match status" value="1"/>
</dbReference>
<dbReference type="CDD" id="cd07484">
    <property type="entry name" value="Peptidases_S8_Thermitase_like"/>
    <property type="match status" value="1"/>
</dbReference>
<evidence type="ECO:0000313" key="12">
    <source>
        <dbReference type="Proteomes" id="UP000642919"/>
    </source>
</evidence>
<dbReference type="InterPro" id="IPR050131">
    <property type="entry name" value="Peptidase_S8_subtilisin-like"/>
</dbReference>
<dbReference type="InterPro" id="IPR015500">
    <property type="entry name" value="Peptidase_S8_subtilisin-rel"/>
</dbReference>
<dbReference type="PRINTS" id="PR00723">
    <property type="entry name" value="SUBTILISIN"/>
</dbReference>
<accession>A0A841H9P9</accession>
<comment type="subcellular location">
    <subcellularLocation>
        <location evidence="1">Secreted</location>
    </subcellularLocation>
</comment>
<protein>
    <submittedName>
        <fullName evidence="11">Serine protease</fullName>
        <ecNumber evidence="11">3.4.21.-</ecNumber>
    </submittedName>
</protein>
<dbReference type="InterPro" id="IPR007280">
    <property type="entry name" value="Peptidase_C_arc/bac"/>
</dbReference>
<feature type="region of interest" description="Disordered" evidence="8">
    <location>
        <begin position="160"/>
        <end position="180"/>
    </location>
</feature>
<dbReference type="EC" id="3.4.21.-" evidence="11"/>
<feature type="region of interest" description="Disordered" evidence="8">
    <location>
        <begin position="400"/>
        <end position="429"/>
    </location>
</feature>
<dbReference type="GeneID" id="68695067"/>
<comment type="caution">
    <text evidence="11">The sequence shown here is derived from an EMBL/GenBank/DDBJ whole genome shotgun (WGS) entry which is preliminary data.</text>
</comment>
<dbReference type="AlphaFoldDB" id="A0A841H9P9"/>
<dbReference type="PROSITE" id="PS51318">
    <property type="entry name" value="TAT"/>
    <property type="match status" value="1"/>
</dbReference>
<evidence type="ECO:0000256" key="6">
    <source>
        <dbReference type="ARBA" id="ARBA00022825"/>
    </source>
</evidence>
<sequence length="525" mass="54247">MADNTNVTRRSFLTATGAAAGSVALVGVSAGESDDPWNSDRSEYIVGVSNVEDDPQQHVEQYLQGQEQVGSVQERLNTAVVGLPADAPESVRKQFVDRLESRDTIKYVEQNVELQAQLVPNDPRFGDQYADQQVNAPEAWDTTTGDAGVTIGVVDQGVKYDHPDLDGNIDRSVSNGGRDFVDDDGDPYPDSLNEEIHGTHVAGIAAAEVNNGNGVTGIGNSSVIAGRALSERGSGSTADIADAITWAANEGADVINLSLGGGGYTNTMQNAVTYAANQGALVVAAAGNDGSGSVSYPAAYGGVLAVSALDPDESLASYSNYGPKIDLAAPGTNVLSTWTADDYESISGTSMATPVVAGVAGLTLAQWELSNAELRNHLKATAVDIGLSDRQQGAGRVDAANAVNTDPGSGGGGGGGGGGDSTSSSVSGSLRGRGDSNCWSFSYEYSNPSQVVIELDGPGNADFDLYANTSTNACPTTSSYEFRSWTTGSQESITIDNPDTSVDLNVLAYAYSGRGDLTVTVTEYK</sequence>
<evidence type="ECO:0000256" key="5">
    <source>
        <dbReference type="ARBA" id="ARBA00022801"/>
    </source>
</evidence>
<dbReference type="Pfam" id="PF00082">
    <property type="entry name" value="Peptidase_S8"/>
    <property type="match status" value="1"/>
</dbReference>
<name>A0A841H9P9_HALSI</name>
<keyword evidence="4 7" id="KW-0645">Protease</keyword>
<feature type="compositionally biased region" description="Basic and acidic residues" evidence="8">
    <location>
        <begin position="160"/>
        <end position="169"/>
    </location>
</feature>
<reference evidence="11" key="1">
    <citation type="submission" date="2020-08" db="EMBL/GenBank/DDBJ databases">
        <title>Genomic Encyclopedia of Type Strains, Phase IV (KMG-IV): sequencing the most valuable type-strain genomes for metagenomic binning, comparative biology and taxonomic classification.</title>
        <authorList>
            <person name="Goeker M."/>
        </authorList>
    </citation>
    <scope>NUCLEOTIDE SEQUENCE</scope>
    <source>
        <strain evidence="11">DSM 669</strain>
    </source>
</reference>
<dbReference type="PROSITE" id="PS00138">
    <property type="entry name" value="SUBTILASE_SER"/>
    <property type="match status" value="1"/>
</dbReference>
<feature type="active site" description="Charge relay system" evidence="7">
    <location>
        <position position="197"/>
    </location>
</feature>
<feature type="domain" description="Peptidase S8/S53" evidence="9">
    <location>
        <begin position="147"/>
        <end position="395"/>
    </location>
</feature>
<comment type="similarity">
    <text evidence="2 7">Belongs to the peptidase S8 family.</text>
</comment>
<evidence type="ECO:0000259" key="10">
    <source>
        <dbReference type="Pfam" id="PF04151"/>
    </source>
</evidence>
<dbReference type="Proteomes" id="UP000642919">
    <property type="component" value="Unassembled WGS sequence"/>
</dbReference>
<feature type="active site" description="Charge relay system" evidence="7">
    <location>
        <position position="350"/>
    </location>
</feature>
<dbReference type="PANTHER" id="PTHR43806:SF11">
    <property type="entry name" value="CEREVISIN-RELATED"/>
    <property type="match status" value="1"/>
</dbReference>
<dbReference type="SUPFAM" id="SSF52743">
    <property type="entry name" value="Subtilisin-like"/>
    <property type="match status" value="1"/>
</dbReference>
<dbReference type="Gene3D" id="3.40.50.200">
    <property type="entry name" value="Peptidase S8/S53 domain"/>
    <property type="match status" value="1"/>
</dbReference>
<evidence type="ECO:0000256" key="1">
    <source>
        <dbReference type="ARBA" id="ARBA00004613"/>
    </source>
</evidence>
<dbReference type="InterPro" id="IPR006311">
    <property type="entry name" value="TAT_signal"/>
</dbReference>
<dbReference type="Pfam" id="PF04151">
    <property type="entry name" value="PPC"/>
    <property type="match status" value="1"/>
</dbReference>
<evidence type="ECO:0000256" key="7">
    <source>
        <dbReference type="PROSITE-ProRule" id="PRU01240"/>
    </source>
</evidence>
<evidence type="ECO:0000256" key="3">
    <source>
        <dbReference type="ARBA" id="ARBA00022525"/>
    </source>
</evidence>
<dbReference type="RefSeq" id="WP_010903921.1">
    <property type="nucleotide sequence ID" value="NZ_CP128377.1"/>
</dbReference>
<dbReference type="InterPro" id="IPR022398">
    <property type="entry name" value="Peptidase_S8_His-AS"/>
</dbReference>
<dbReference type="InterPro" id="IPR034084">
    <property type="entry name" value="Thermitase-like_dom"/>
</dbReference>
<dbReference type="GO" id="GO:0006508">
    <property type="term" value="P:proteolysis"/>
    <property type="evidence" value="ECO:0007669"/>
    <property type="project" value="UniProtKB-KW"/>
</dbReference>
<organism evidence="11 12">
    <name type="scientific">Halobacterium salinarum</name>
    <name type="common">Halobacterium halobium</name>
    <dbReference type="NCBI Taxonomy" id="2242"/>
    <lineage>
        <taxon>Archaea</taxon>
        <taxon>Methanobacteriati</taxon>
        <taxon>Methanobacteriota</taxon>
        <taxon>Stenosarchaea group</taxon>
        <taxon>Halobacteria</taxon>
        <taxon>Halobacteriales</taxon>
        <taxon>Halobacteriaceae</taxon>
        <taxon>Halobacterium</taxon>
    </lineage>
</organism>
<evidence type="ECO:0000256" key="4">
    <source>
        <dbReference type="ARBA" id="ARBA00022670"/>
    </source>
</evidence>
<keyword evidence="3" id="KW-0964">Secreted</keyword>
<evidence type="ECO:0000259" key="9">
    <source>
        <dbReference type="Pfam" id="PF00082"/>
    </source>
</evidence>
<dbReference type="EMBL" id="JACHGX010000002">
    <property type="protein sequence ID" value="MBB6089446.1"/>
    <property type="molecule type" value="Genomic_DNA"/>
</dbReference>
<dbReference type="InterPro" id="IPR036852">
    <property type="entry name" value="Peptidase_S8/S53_dom_sf"/>
</dbReference>
<feature type="active site" description="Charge relay system" evidence="7">
    <location>
        <position position="155"/>
    </location>
</feature>
<proteinExistence type="inferred from homology"/>
<feature type="domain" description="Peptidase C-terminal archaeal/bacterial" evidence="10">
    <location>
        <begin position="435"/>
        <end position="500"/>
    </location>
</feature>
<dbReference type="Gene3D" id="2.60.120.380">
    <property type="match status" value="1"/>
</dbReference>
<feature type="compositionally biased region" description="Gly residues" evidence="8">
    <location>
        <begin position="408"/>
        <end position="420"/>
    </location>
</feature>
<dbReference type="GO" id="GO:0005576">
    <property type="term" value="C:extracellular region"/>
    <property type="evidence" value="ECO:0007669"/>
    <property type="project" value="UniProtKB-SubCell"/>
</dbReference>